<evidence type="ECO:0000256" key="1">
    <source>
        <dbReference type="SAM" id="Phobius"/>
    </source>
</evidence>
<gene>
    <name evidence="2" type="ORF">GDO81_024131</name>
</gene>
<accession>A0AAV6ZKU5</accession>
<keyword evidence="1" id="KW-0472">Membrane</keyword>
<organism evidence="2 3">
    <name type="scientific">Engystomops pustulosus</name>
    <name type="common">Tungara frog</name>
    <name type="synonym">Physalaemus pustulosus</name>
    <dbReference type="NCBI Taxonomy" id="76066"/>
    <lineage>
        <taxon>Eukaryota</taxon>
        <taxon>Metazoa</taxon>
        <taxon>Chordata</taxon>
        <taxon>Craniata</taxon>
        <taxon>Vertebrata</taxon>
        <taxon>Euteleostomi</taxon>
        <taxon>Amphibia</taxon>
        <taxon>Batrachia</taxon>
        <taxon>Anura</taxon>
        <taxon>Neobatrachia</taxon>
        <taxon>Hyloidea</taxon>
        <taxon>Leptodactylidae</taxon>
        <taxon>Leiuperinae</taxon>
        <taxon>Engystomops</taxon>
    </lineage>
</organism>
<evidence type="ECO:0000313" key="3">
    <source>
        <dbReference type="Proteomes" id="UP000824782"/>
    </source>
</evidence>
<keyword evidence="1" id="KW-0812">Transmembrane</keyword>
<comment type="caution">
    <text evidence="2">The sequence shown here is derived from an EMBL/GenBank/DDBJ whole genome shotgun (WGS) entry which is preliminary data.</text>
</comment>
<protein>
    <submittedName>
        <fullName evidence="2">Uncharacterized protein</fullName>
    </submittedName>
</protein>
<proteinExistence type="predicted"/>
<reference evidence="2" key="1">
    <citation type="thesis" date="2020" institute="ProQuest LLC" country="789 East Eisenhower Parkway, Ann Arbor, MI, USA">
        <title>Comparative Genomics and Chromosome Evolution.</title>
        <authorList>
            <person name="Mudd A.B."/>
        </authorList>
    </citation>
    <scope>NUCLEOTIDE SEQUENCE</scope>
    <source>
        <strain evidence="2">237g6f4</strain>
        <tissue evidence="2">Blood</tissue>
    </source>
</reference>
<evidence type="ECO:0000313" key="2">
    <source>
        <dbReference type="EMBL" id="KAG8548793.1"/>
    </source>
</evidence>
<dbReference type="Proteomes" id="UP000824782">
    <property type="component" value="Unassembled WGS sequence"/>
</dbReference>
<name>A0AAV6ZKU5_ENGPU</name>
<feature type="transmembrane region" description="Helical" evidence="1">
    <location>
        <begin position="47"/>
        <end position="68"/>
    </location>
</feature>
<dbReference type="EMBL" id="WNYA01000322">
    <property type="protein sequence ID" value="KAG8548793.1"/>
    <property type="molecule type" value="Genomic_DNA"/>
</dbReference>
<keyword evidence="3" id="KW-1185">Reference proteome</keyword>
<keyword evidence="1" id="KW-1133">Transmembrane helix</keyword>
<sequence length="88" mass="10182">MIQDFLDCCLCEMPHSAERCEPDLDHRSIRLDSNATMVPPEVGLKLTVIWMTKVLFPLHITWLAWFGFKQFALDWIPQGTFSTVDVNN</sequence>
<dbReference type="AlphaFoldDB" id="A0AAV6ZKU5"/>